<dbReference type="AlphaFoldDB" id="A0A8H3BJ84"/>
<dbReference type="EMBL" id="CAJMWS010000658">
    <property type="protein sequence ID" value="CAE6457289.1"/>
    <property type="molecule type" value="Genomic_DNA"/>
</dbReference>
<evidence type="ECO:0000313" key="1">
    <source>
        <dbReference type="EMBL" id="CAE6457289.1"/>
    </source>
</evidence>
<proteinExistence type="predicted"/>
<gene>
    <name evidence="1" type="ORF">RDB_LOCUS154277</name>
</gene>
<organism evidence="1 2">
    <name type="scientific">Rhizoctonia solani</name>
    <dbReference type="NCBI Taxonomy" id="456999"/>
    <lineage>
        <taxon>Eukaryota</taxon>
        <taxon>Fungi</taxon>
        <taxon>Dikarya</taxon>
        <taxon>Basidiomycota</taxon>
        <taxon>Agaricomycotina</taxon>
        <taxon>Agaricomycetes</taxon>
        <taxon>Cantharellales</taxon>
        <taxon>Ceratobasidiaceae</taxon>
        <taxon>Rhizoctonia</taxon>
    </lineage>
</organism>
<dbReference type="Proteomes" id="UP000663846">
    <property type="component" value="Unassembled WGS sequence"/>
</dbReference>
<accession>A0A8H3BJ84</accession>
<evidence type="ECO:0000313" key="2">
    <source>
        <dbReference type="Proteomes" id="UP000663846"/>
    </source>
</evidence>
<name>A0A8H3BJ84_9AGAM</name>
<sequence>NDELLKTFDKSIEEAWKKLHSILPRWVYIQYESNAKAFKGIEARIKKCDWYDDIKDQFEEMKKSITELCNLRTEVARQVVRRARRRSSYELQTEFHEKKAEHLIEDYQEVEENLPRESAATRLPSSPEDILSNLPFLSPEIQKELQRPDMMEFLAEHVKKHFPPIPEEDEIILQDEDAAPPEEPKLDRDPEVYQEEDIGPFDDSAEMPVFNVDRMRARLIFFVRLVNPVYGYRELDAKFKENGEWYVCGRCLLWKHTKPPGIQVKSKIYTNFMRHLYEMHTPWEDLRIQMITSNPKEFKCPSNLCTYMADSVDAIFDHCLEGECPEKELFLRIHRACIKKRKRDDEAERAARK</sequence>
<reference evidence="1" key="1">
    <citation type="submission" date="2021-01" db="EMBL/GenBank/DDBJ databases">
        <authorList>
            <person name="Kaushik A."/>
        </authorList>
    </citation>
    <scope>NUCLEOTIDE SEQUENCE</scope>
    <source>
        <strain evidence="1">AG1-1C</strain>
    </source>
</reference>
<feature type="non-terminal residue" evidence="1">
    <location>
        <position position="1"/>
    </location>
</feature>
<comment type="caution">
    <text evidence="1">The sequence shown here is derived from an EMBL/GenBank/DDBJ whole genome shotgun (WGS) entry which is preliminary data.</text>
</comment>
<protein>
    <submittedName>
        <fullName evidence="1">Uncharacterized protein</fullName>
    </submittedName>
</protein>